<organism evidence="4 7">
    <name type="scientific">Gordonia spumicola</name>
    <dbReference type="NCBI Taxonomy" id="589161"/>
    <lineage>
        <taxon>Bacteria</taxon>
        <taxon>Bacillati</taxon>
        <taxon>Actinomycetota</taxon>
        <taxon>Actinomycetes</taxon>
        <taxon>Mycobacteriales</taxon>
        <taxon>Gordoniaceae</taxon>
        <taxon>Gordonia</taxon>
    </lineage>
</organism>
<feature type="domain" description="Transposase IS204/IS1001/IS1096/IS1165 DDE" evidence="1">
    <location>
        <begin position="165"/>
        <end position="422"/>
    </location>
</feature>
<dbReference type="Proteomes" id="UP000444960">
    <property type="component" value="Unassembled WGS sequence"/>
</dbReference>
<dbReference type="OrthoDB" id="3255666at2"/>
<dbReference type="NCBIfam" id="NF033550">
    <property type="entry name" value="transpos_ISL3"/>
    <property type="match status" value="1"/>
</dbReference>
<evidence type="ECO:0000313" key="3">
    <source>
        <dbReference type="EMBL" id="GED99907.1"/>
    </source>
</evidence>
<feature type="domain" description="Transposase IS204/IS1001/IS1096/IS1165 zinc-finger" evidence="2">
    <location>
        <begin position="44"/>
        <end position="86"/>
    </location>
</feature>
<sequence length="437" mass="48693">MNEPTCPAADMICRTVELGVTIIGAAVDIDDRTHIFCQILDPDPRCPGCDVAGQRRDHVDRVLTDVPAAGRPVLLHVAVPRFVCSTVDCSRSVFRADITTITAPRAVMTRRTGRWILQRIAIDKMSVAAVAAQLGIDWATVNTVAVESARALVYDGGHLAGVRHLGVDEHKWKHVRGQGDSGWVTVLIDLTPVVEGTGPARLLDMIAGRSKMVLKTWMGGRDQRFRDRVKVVAMDGFTGYKTATAEELPAARIVMDPFHVVRLAGEKLDRCRTRVQQDTCGHRGRAGDPLYMVRRILHTRTELLTGKQKVRLFEALTSRDEHVAVEVTHQIYLQIIAAYEHPQRREGKKLMWKALKRIQKGLPPGLEELAQLGRTLWNRRAEILAYFDVGVSNGPVEAINGRLEHLRGIAQGFRNLDHYILRSLLHSGQLAERINAL</sequence>
<evidence type="ECO:0000313" key="5">
    <source>
        <dbReference type="EMBL" id="GEE01504.1"/>
    </source>
</evidence>
<gene>
    <name evidence="3" type="ORF">nbrc107696_03540</name>
    <name evidence="4" type="ORF">nbrc107696_10580</name>
    <name evidence="5" type="ORF">nbrc107696_19500</name>
    <name evidence="6" type="ORF">nbrc107696_23580</name>
</gene>
<dbReference type="InterPro" id="IPR047951">
    <property type="entry name" value="Transpos_ISL3"/>
</dbReference>
<reference evidence="7" key="1">
    <citation type="submission" date="2019-06" db="EMBL/GenBank/DDBJ databases">
        <title>Gordonia isolated from sludge of a wastewater treatment plant.</title>
        <authorList>
            <person name="Tamura T."/>
            <person name="Aoyama K."/>
            <person name="Kang Y."/>
            <person name="Saito S."/>
            <person name="Akiyama N."/>
            <person name="Yazawa K."/>
            <person name="Gonoi T."/>
            <person name="Mikami Y."/>
        </authorList>
    </citation>
    <scope>NUCLEOTIDE SEQUENCE [LARGE SCALE GENOMIC DNA]</scope>
    <source>
        <strain evidence="7">NBRC 107696</strain>
    </source>
</reference>
<reference evidence="4" key="2">
    <citation type="journal article" date="2020" name="Int. J. Syst. Evol. Microbiol.">
        <title>Gordonia crocea sp. nov. and Gordonia spumicola sp. nov. isolated from sludge of a wastewater treatment plant.</title>
        <authorList>
            <person name="Tamura T."/>
            <person name="Saito S."/>
            <person name="Hamada M."/>
            <person name="Kang Y."/>
            <person name="Hoshino Y."/>
            <person name="Gonoi T."/>
            <person name="Mikami Y."/>
            <person name="Yaguchi T."/>
        </authorList>
    </citation>
    <scope>NUCLEOTIDE SEQUENCE</scope>
    <source>
        <strain evidence="4">NBRC 107696</strain>
    </source>
</reference>
<dbReference type="Pfam" id="PF14690">
    <property type="entry name" value="Zn_ribbon_ISL3"/>
    <property type="match status" value="1"/>
</dbReference>
<dbReference type="EMBL" id="BJOV01000003">
    <property type="protein sequence ID" value="GEE01504.1"/>
    <property type="molecule type" value="Genomic_DNA"/>
</dbReference>
<evidence type="ECO:0000313" key="6">
    <source>
        <dbReference type="EMBL" id="GEE01912.1"/>
    </source>
</evidence>
<evidence type="ECO:0000259" key="1">
    <source>
        <dbReference type="Pfam" id="PF01610"/>
    </source>
</evidence>
<comment type="caution">
    <text evidence="4">The sequence shown here is derived from an EMBL/GenBank/DDBJ whole genome shotgun (WGS) entry which is preliminary data.</text>
</comment>
<dbReference type="EMBL" id="BJOV01000001">
    <property type="protein sequence ID" value="GED99907.1"/>
    <property type="molecule type" value="Genomic_DNA"/>
</dbReference>
<protein>
    <submittedName>
        <fullName evidence="4">ISL3 family transposase</fullName>
    </submittedName>
</protein>
<keyword evidence="7" id="KW-1185">Reference proteome</keyword>
<name>A0A7I9V5Y8_9ACTN</name>
<dbReference type="Pfam" id="PF01610">
    <property type="entry name" value="DDE_Tnp_ISL3"/>
    <property type="match status" value="1"/>
</dbReference>
<evidence type="ECO:0000259" key="2">
    <source>
        <dbReference type="Pfam" id="PF14690"/>
    </source>
</evidence>
<dbReference type="RefSeq" id="WP_161893848.1">
    <property type="nucleotide sequence ID" value="NZ_BJOV01000001.1"/>
</dbReference>
<dbReference type="AlphaFoldDB" id="A0A7I9V5Y8"/>
<accession>A0A7I9V5Y8</accession>
<dbReference type="InterPro" id="IPR029261">
    <property type="entry name" value="Transposase_Znf"/>
</dbReference>
<evidence type="ECO:0000313" key="4">
    <source>
        <dbReference type="EMBL" id="GEE00612.1"/>
    </source>
</evidence>
<evidence type="ECO:0000313" key="7">
    <source>
        <dbReference type="Proteomes" id="UP000444960"/>
    </source>
</evidence>
<proteinExistence type="predicted"/>
<dbReference type="EMBL" id="BJOV01000002">
    <property type="protein sequence ID" value="GEE00612.1"/>
    <property type="molecule type" value="Genomic_DNA"/>
</dbReference>
<dbReference type="EMBL" id="BJOV01000005">
    <property type="protein sequence ID" value="GEE01912.1"/>
    <property type="molecule type" value="Genomic_DNA"/>
</dbReference>
<dbReference type="InterPro" id="IPR002560">
    <property type="entry name" value="Transposase_DDE"/>
</dbReference>
<dbReference type="PANTHER" id="PTHR33498">
    <property type="entry name" value="TRANSPOSASE FOR INSERTION SEQUENCE ELEMENT IS1557"/>
    <property type="match status" value="1"/>
</dbReference>
<dbReference type="PANTHER" id="PTHR33498:SF1">
    <property type="entry name" value="TRANSPOSASE FOR INSERTION SEQUENCE ELEMENT IS1557"/>
    <property type="match status" value="1"/>
</dbReference>